<feature type="transmembrane region" description="Helical" evidence="2">
    <location>
        <begin position="71"/>
        <end position="90"/>
    </location>
</feature>
<feature type="region of interest" description="Disordered" evidence="1">
    <location>
        <begin position="441"/>
        <end position="519"/>
    </location>
</feature>
<feature type="compositionally biased region" description="Low complexity" evidence="1">
    <location>
        <begin position="449"/>
        <end position="460"/>
    </location>
</feature>
<proteinExistence type="predicted"/>
<feature type="compositionally biased region" description="Polar residues" evidence="1">
    <location>
        <begin position="507"/>
        <end position="519"/>
    </location>
</feature>
<feature type="region of interest" description="Disordered" evidence="1">
    <location>
        <begin position="138"/>
        <end position="161"/>
    </location>
</feature>
<dbReference type="EMBL" id="UFQT01000941">
    <property type="protein sequence ID" value="SSX28128.1"/>
    <property type="molecule type" value="Genomic_DNA"/>
</dbReference>
<dbReference type="VEuPathDB" id="VectorBase:CSON015212"/>
<feature type="transmembrane region" description="Helical" evidence="2">
    <location>
        <begin position="185"/>
        <end position="209"/>
    </location>
</feature>
<accession>A0A336MQ76</accession>
<gene>
    <name evidence="3" type="primary">CSON015212</name>
</gene>
<feature type="compositionally biased region" description="Basic and acidic residues" evidence="1">
    <location>
        <begin position="494"/>
        <end position="505"/>
    </location>
</feature>
<evidence type="ECO:0000256" key="2">
    <source>
        <dbReference type="SAM" id="Phobius"/>
    </source>
</evidence>
<keyword evidence="2" id="KW-1133">Transmembrane helix</keyword>
<evidence type="ECO:0000256" key="1">
    <source>
        <dbReference type="SAM" id="MobiDB-lite"/>
    </source>
</evidence>
<name>A0A336MQ76_CULSO</name>
<dbReference type="AlphaFoldDB" id="A0A336MQ76"/>
<keyword evidence="2" id="KW-0472">Membrane</keyword>
<evidence type="ECO:0000313" key="3">
    <source>
        <dbReference type="EMBL" id="SSX28128.1"/>
    </source>
</evidence>
<feature type="compositionally biased region" description="Low complexity" evidence="1">
    <location>
        <begin position="138"/>
        <end position="152"/>
    </location>
</feature>
<feature type="compositionally biased region" description="Low complexity" evidence="1">
    <location>
        <begin position="473"/>
        <end position="493"/>
    </location>
</feature>
<keyword evidence="2" id="KW-0812">Transmembrane</keyword>
<sequence length="519" mass="58717">MQSNIKVINNNESFKLLNFSDDDKSSDLPDLDLPEISLQRKRKVKRKTRSRTPAKHVNGGREGPCFQCKSFGLWAAVLMICSWLLIISYISSVVHAEYRRLEIELQKGHIVVPLRGGGGGKKMRKRRELDALVAHSSRGSSVGNRSGNGINSHDQLLSQSTDEQDEYVWTKTQSNSRRRANRISFLRSCGPFLLVTSMLLSLGFVYWLYFDIRAQITDYRIRIEQETVDQKNANSQEKQILSLQNNIANFGSQITAFSGQIDKLTSDYAQLKEHQNHFNDTVLEIKTNFEASKNLTLPSVADNTTRLKLDTFIKSIEARFNNLSHIVSSENETLTTSLKWFEDDLKNKTLKLNELSDNYLNISSHVLSVENLYTSNLSKQFESLQLQSSNLSGIIDKHEQLYQSQFESLIRQITEIQKRLDEATAATAKIENVVKPNKDEEKIFKTDSKSSSSSNNKNNNEPVIPLNSSGSQKQSSDNIDKNNNNLSNNNNIKIDTEPSANKKLEAPTNTTFPAGLMQN</sequence>
<reference evidence="3" key="1">
    <citation type="submission" date="2018-07" db="EMBL/GenBank/DDBJ databases">
        <authorList>
            <person name="Quirk P.G."/>
            <person name="Krulwich T.A."/>
        </authorList>
    </citation>
    <scope>NUCLEOTIDE SEQUENCE</scope>
</reference>
<protein>
    <submittedName>
        <fullName evidence="3">CSON015212 protein</fullName>
    </submittedName>
</protein>
<organism evidence="3">
    <name type="scientific">Culicoides sonorensis</name>
    <name type="common">Biting midge</name>
    <dbReference type="NCBI Taxonomy" id="179676"/>
    <lineage>
        <taxon>Eukaryota</taxon>
        <taxon>Metazoa</taxon>
        <taxon>Ecdysozoa</taxon>
        <taxon>Arthropoda</taxon>
        <taxon>Hexapoda</taxon>
        <taxon>Insecta</taxon>
        <taxon>Pterygota</taxon>
        <taxon>Neoptera</taxon>
        <taxon>Endopterygota</taxon>
        <taxon>Diptera</taxon>
        <taxon>Nematocera</taxon>
        <taxon>Chironomoidea</taxon>
        <taxon>Ceratopogonidae</taxon>
        <taxon>Ceratopogoninae</taxon>
        <taxon>Culicoides</taxon>
        <taxon>Monoculicoides</taxon>
    </lineage>
</organism>